<dbReference type="Proteomes" id="UP000050741">
    <property type="component" value="Unassembled WGS sequence"/>
</dbReference>
<accession>A0A183C9C6</accession>
<dbReference type="Pfam" id="PF02926">
    <property type="entry name" value="THUMP"/>
    <property type="match status" value="1"/>
</dbReference>
<feature type="region of interest" description="Disordered" evidence="2">
    <location>
        <begin position="241"/>
        <end position="266"/>
    </location>
</feature>
<feature type="compositionally biased region" description="Basic and acidic residues" evidence="2">
    <location>
        <begin position="241"/>
        <end position="254"/>
    </location>
</feature>
<dbReference type="PANTHER" id="PTHR13452">
    <property type="entry name" value="THUMP DOMAIN CONTAINING PROTEIN 1-RELATED"/>
    <property type="match status" value="1"/>
</dbReference>
<evidence type="ECO:0000313" key="4">
    <source>
        <dbReference type="Proteomes" id="UP000050741"/>
    </source>
</evidence>
<dbReference type="InterPro" id="IPR004114">
    <property type="entry name" value="THUMP_dom"/>
</dbReference>
<dbReference type="SUPFAM" id="SSF143437">
    <property type="entry name" value="THUMP domain-like"/>
    <property type="match status" value="1"/>
</dbReference>
<dbReference type="GO" id="GO:0003723">
    <property type="term" value="F:RNA binding"/>
    <property type="evidence" value="ECO:0007669"/>
    <property type="project" value="UniProtKB-UniRule"/>
</dbReference>
<dbReference type="AlphaFoldDB" id="A0A183C9C6"/>
<proteinExistence type="predicted"/>
<reference evidence="5" key="2">
    <citation type="submission" date="2016-06" db="UniProtKB">
        <authorList>
            <consortium name="WormBaseParasite"/>
        </authorList>
    </citation>
    <scope>IDENTIFICATION</scope>
</reference>
<dbReference type="PANTHER" id="PTHR13452:SF10">
    <property type="entry name" value="THUMP DOMAIN-CONTAINING PROTEIN 1"/>
    <property type="match status" value="1"/>
</dbReference>
<dbReference type="SMART" id="SM00981">
    <property type="entry name" value="THUMP"/>
    <property type="match status" value="1"/>
</dbReference>
<dbReference type="GO" id="GO:0006400">
    <property type="term" value="P:tRNA modification"/>
    <property type="evidence" value="ECO:0007669"/>
    <property type="project" value="InterPro"/>
</dbReference>
<protein>
    <submittedName>
        <fullName evidence="5">THUMP domain-containing protein</fullName>
    </submittedName>
</protein>
<dbReference type="WBParaSite" id="GPLIN_000947400">
    <property type="protein sequence ID" value="GPLIN_000947400"/>
    <property type="gene ID" value="GPLIN_000947400"/>
</dbReference>
<dbReference type="CDD" id="cd11717">
    <property type="entry name" value="THUMP_THUMPD1_like"/>
    <property type="match status" value="1"/>
</dbReference>
<reference evidence="4" key="1">
    <citation type="submission" date="2014-05" db="EMBL/GenBank/DDBJ databases">
        <title>The genome and life-stage specific transcriptomes of Globodera pallida elucidate key aspects of plant parasitism by a cyst nematode.</title>
        <authorList>
            <person name="Cotton J.A."/>
            <person name="Lilley C.J."/>
            <person name="Jones L.M."/>
            <person name="Kikuchi T."/>
            <person name="Reid A.J."/>
            <person name="Thorpe P."/>
            <person name="Tsai I.J."/>
            <person name="Beasley H."/>
            <person name="Blok V."/>
            <person name="Cock P.J.A."/>
            <person name="Van den Akker S.E."/>
            <person name="Holroyd N."/>
            <person name="Hunt M."/>
            <person name="Mantelin S."/>
            <person name="Naghra H."/>
            <person name="Pain A."/>
            <person name="Palomares-Rius J.E."/>
            <person name="Zarowiecki M."/>
            <person name="Berriman M."/>
            <person name="Jones J.T."/>
            <person name="Urwin P.E."/>
        </authorList>
    </citation>
    <scope>NUCLEOTIDE SEQUENCE [LARGE SCALE GENOMIC DNA]</scope>
    <source>
        <strain evidence="4">Lindley</strain>
    </source>
</reference>
<keyword evidence="1" id="KW-0694">RNA-binding</keyword>
<dbReference type="InterPro" id="IPR040183">
    <property type="entry name" value="THUMPD1-like"/>
</dbReference>
<evidence type="ECO:0000256" key="1">
    <source>
        <dbReference type="PROSITE-ProRule" id="PRU00529"/>
    </source>
</evidence>
<organism evidence="4 5">
    <name type="scientific">Globodera pallida</name>
    <name type="common">Potato cyst nematode worm</name>
    <name type="synonym">Heterodera pallida</name>
    <dbReference type="NCBI Taxonomy" id="36090"/>
    <lineage>
        <taxon>Eukaryota</taxon>
        <taxon>Metazoa</taxon>
        <taxon>Ecdysozoa</taxon>
        <taxon>Nematoda</taxon>
        <taxon>Chromadorea</taxon>
        <taxon>Rhabditida</taxon>
        <taxon>Tylenchina</taxon>
        <taxon>Tylenchomorpha</taxon>
        <taxon>Tylenchoidea</taxon>
        <taxon>Heteroderidae</taxon>
        <taxon>Heteroderinae</taxon>
        <taxon>Globodera</taxon>
    </lineage>
</organism>
<evidence type="ECO:0000256" key="2">
    <source>
        <dbReference type="SAM" id="MobiDB-lite"/>
    </source>
</evidence>
<sequence length="266" mass="29379">MNNLKPGLCGLFFTVDADEKRGVREAFNLIDRFISAEDASDEAAKLCNKSAESDGKDVSDSLSSECQQIRQKRQHFVSNTIRQFGTGARCSLFFTSALIGPANVYKIATKMVEQSQQESLTRFLARVIPVEQTCAANVDQITTLLSEMIAKHLKDANGGEPPNNASPTYAVDFKASNTKLLKREQIYNLVADLMKKQSPDSAVNLTQPDLLVVVHTIRTVTMLSIVTNYYQLRKFALKLSSEKDGKEKSSKETTADTEPEGETEGN</sequence>
<keyword evidence="4" id="KW-1185">Reference proteome</keyword>
<feature type="domain" description="THUMP" evidence="3">
    <location>
        <begin position="112"/>
        <end position="227"/>
    </location>
</feature>
<name>A0A183C9C6_GLOPA</name>
<dbReference type="PROSITE" id="PS51165">
    <property type="entry name" value="THUMP"/>
    <property type="match status" value="1"/>
</dbReference>
<evidence type="ECO:0000313" key="5">
    <source>
        <dbReference type="WBParaSite" id="GPLIN_000947400"/>
    </source>
</evidence>
<evidence type="ECO:0000259" key="3">
    <source>
        <dbReference type="PROSITE" id="PS51165"/>
    </source>
</evidence>
<dbReference type="Gene3D" id="3.30.2300.10">
    <property type="entry name" value="THUMP superfamily"/>
    <property type="match status" value="1"/>
</dbReference>
<feature type="compositionally biased region" description="Acidic residues" evidence="2">
    <location>
        <begin position="255"/>
        <end position="266"/>
    </location>
</feature>